<keyword evidence="1" id="KW-0812">Transmembrane</keyword>
<organism evidence="3 4">
    <name type="scientific">Magnetospirillum molischianum DSM 120</name>
    <dbReference type="NCBI Taxonomy" id="1150626"/>
    <lineage>
        <taxon>Bacteria</taxon>
        <taxon>Pseudomonadati</taxon>
        <taxon>Pseudomonadota</taxon>
        <taxon>Alphaproteobacteria</taxon>
        <taxon>Rhodospirillales</taxon>
        <taxon>Rhodospirillaceae</taxon>
        <taxon>Magnetospirillum</taxon>
    </lineage>
</organism>
<dbReference type="NCBIfam" id="NF033580">
    <property type="entry name" value="transpos_IS5_3"/>
    <property type="match status" value="1"/>
</dbReference>
<evidence type="ECO:0000259" key="2">
    <source>
        <dbReference type="Pfam" id="PF01609"/>
    </source>
</evidence>
<protein>
    <submittedName>
        <fullName evidence="3">Transposase</fullName>
    </submittedName>
</protein>
<dbReference type="Pfam" id="PF01609">
    <property type="entry name" value="DDE_Tnp_1"/>
    <property type="match status" value="1"/>
</dbReference>
<proteinExistence type="predicted"/>
<dbReference type="AlphaFoldDB" id="H8FRY4"/>
<accession>H8FRY4</accession>
<keyword evidence="1" id="KW-0472">Membrane</keyword>
<evidence type="ECO:0000313" key="4">
    <source>
        <dbReference type="Proteomes" id="UP000004169"/>
    </source>
</evidence>
<name>H8FRY4_MAGML</name>
<dbReference type="STRING" id="1150626.PHAMO_250002"/>
<evidence type="ECO:0000256" key="1">
    <source>
        <dbReference type="SAM" id="Phobius"/>
    </source>
</evidence>
<dbReference type="InterPro" id="IPR002559">
    <property type="entry name" value="Transposase_11"/>
</dbReference>
<comment type="caution">
    <text evidence="3">The sequence shown here is derived from an EMBL/GenBank/DDBJ whole genome shotgun (WGS) entry which is preliminary data.</text>
</comment>
<dbReference type="GO" id="GO:0004803">
    <property type="term" value="F:transposase activity"/>
    <property type="evidence" value="ECO:0007669"/>
    <property type="project" value="InterPro"/>
</dbReference>
<dbReference type="GO" id="GO:0003677">
    <property type="term" value="F:DNA binding"/>
    <property type="evidence" value="ECO:0007669"/>
    <property type="project" value="InterPro"/>
</dbReference>
<reference evidence="3 4" key="1">
    <citation type="journal article" date="2012" name="J. Bacteriol.">
        <title>Draft Genome Sequence of the Purple Photosynthetic Bacterium Phaeospirillum molischianum DSM120, a Particularly Versatile Bacterium.</title>
        <authorList>
            <person name="Duquesne K."/>
            <person name="Prima V."/>
            <person name="Ji B."/>
            <person name="Rouy Z."/>
            <person name="Medigue C."/>
            <person name="Talla E."/>
            <person name="Sturgis J.N."/>
        </authorList>
    </citation>
    <scope>NUCLEOTIDE SEQUENCE [LARGE SCALE GENOMIC DNA]</scope>
    <source>
        <strain evidence="4">DSM120</strain>
    </source>
</reference>
<dbReference type="eggNOG" id="COG3293">
    <property type="taxonomic scope" value="Bacteria"/>
</dbReference>
<dbReference type="EMBL" id="CAHP01000018">
    <property type="protein sequence ID" value="CCG41122.1"/>
    <property type="molecule type" value="Genomic_DNA"/>
</dbReference>
<dbReference type="GO" id="GO:0006313">
    <property type="term" value="P:DNA transposition"/>
    <property type="evidence" value="ECO:0007669"/>
    <property type="project" value="InterPro"/>
</dbReference>
<feature type="domain" description="Transposase IS4-like" evidence="2">
    <location>
        <begin position="2"/>
        <end position="98"/>
    </location>
</feature>
<dbReference type="PANTHER" id="PTHR30007:SF1">
    <property type="entry name" value="BLR1914 PROTEIN"/>
    <property type="match status" value="1"/>
</dbReference>
<dbReference type="Proteomes" id="UP000004169">
    <property type="component" value="Unassembled WGS sequence"/>
</dbReference>
<sequence length="105" mass="12107">MADCTAADALLDQMPETHILHGDKGYDSNAVRRKIESKGAAPNIPPKVNRRWKNCFSPVLYRDRNAIERMFCRLKDFRRIATRYDRLAKNFMAAVCIAATVSYWL</sequence>
<gene>
    <name evidence="3" type="ORF">PHAMO_250002</name>
</gene>
<keyword evidence="1" id="KW-1133">Transmembrane helix</keyword>
<evidence type="ECO:0000313" key="3">
    <source>
        <dbReference type="EMBL" id="CCG41122.1"/>
    </source>
</evidence>
<dbReference type="PANTHER" id="PTHR30007">
    <property type="entry name" value="PHP DOMAIN PROTEIN"/>
    <property type="match status" value="1"/>
</dbReference>
<keyword evidence="4" id="KW-1185">Reference proteome</keyword>
<feature type="transmembrane region" description="Helical" evidence="1">
    <location>
        <begin position="87"/>
        <end position="104"/>
    </location>
</feature>